<feature type="compositionally biased region" description="Basic residues" evidence="1">
    <location>
        <begin position="1"/>
        <end position="16"/>
    </location>
</feature>
<dbReference type="Pfam" id="PF11154">
    <property type="entry name" value="DUF2934"/>
    <property type="match status" value="1"/>
</dbReference>
<evidence type="ECO:0000313" key="3">
    <source>
        <dbReference type="Proteomes" id="UP000675880"/>
    </source>
</evidence>
<evidence type="ECO:0000313" key="2">
    <source>
        <dbReference type="EMBL" id="CAE6749323.1"/>
    </source>
</evidence>
<dbReference type="RefSeq" id="WP_213042300.1">
    <property type="nucleotide sequence ID" value="NZ_CAJNBJ010000016.1"/>
</dbReference>
<keyword evidence="3" id="KW-1185">Reference proteome</keyword>
<dbReference type="EMBL" id="CAJNBJ010000016">
    <property type="protein sequence ID" value="CAE6749323.1"/>
    <property type="molecule type" value="Genomic_DNA"/>
</dbReference>
<gene>
    <name evidence="2" type="ORF">NSPZN2_30091</name>
</gene>
<evidence type="ECO:0000256" key="1">
    <source>
        <dbReference type="SAM" id="MobiDB-lite"/>
    </source>
</evidence>
<evidence type="ECO:0008006" key="4">
    <source>
        <dbReference type="Google" id="ProtNLM"/>
    </source>
</evidence>
<organism evidence="2 3">
    <name type="scientific">Nitrospira defluvii</name>
    <dbReference type="NCBI Taxonomy" id="330214"/>
    <lineage>
        <taxon>Bacteria</taxon>
        <taxon>Pseudomonadati</taxon>
        <taxon>Nitrospirota</taxon>
        <taxon>Nitrospiria</taxon>
        <taxon>Nitrospirales</taxon>
        <taxon>Nitrospiraceae</taxon>
        <taxon>Nitrospira</taxon>
    </lineage>
</organism>
<accession>A0ABM8REW9</accession>
<feature type="region of interest" description="Disordered" evidence="1">
    <location>
        <begin position="1"/>
        <end position="35"/>
    </location>
</feature>
<sequence length="82" mass="9203">MKKSSASKKSAPRRTPQRGPAVTGRNQGPGPAQDIQVRIAARAHELYEQRGCLDGYHLRDWLEAEREILGHPVDKDKSSERI</sequence>
<reference evidence="2 3" key="1">
    <citation type="submission" date="2021-02" db="EMBL/GenBank/DDBJ databases">
        <authorList>
            <person name="Han P."/>
        </authorList>
    </citation>
    <scope>NUCLEOTIDE SEQUENCE [LARGE SCALE GENOMIC DNA]</scope>
    <source>
        <strain evidence="2">Candidatus Nitrospira sp. ZN2</strain>
    </source>
</reference>
<comment type="caution">
    <text evidence="2">The sequence shown here is derived from an EMBL/GenBank/DDBJ whole genome shotgun (WGS) entry which is preliminary data.</text>
</comment>
<name>A0ABM8REW9_9BACT</name>
<dbReference type="InterPro" id="IPR021327">
    <property type="entry name" value="DUF2934"/>
</dbReference>
<dbReference type="Proteomes" id="UP000675880">
    <property type="component" value="Unassembled WGS sequence"/>
</dbReference>
<proteinExistence type="predicted"/>
<protein>
    <recommendedName>
        <fullName evidence="4">DUF2934 domain-containing protein</fullName>
    </recommendedName>
</protein>